<gene>
    <name evidence="1" type="ORF">M9Y10_040722</name>
</gene>
<name>A0ABR2K3D9_9EUKA</name>
<proteinExistence type="predicted"/>
<organism evidence="1 2">
    <name type="scientific">Tritrichomonas musculus</name>
    <dbReference type="NCBI Taxonomy" id="1915356"/>
    <lineage>
        <taxon>Eukaryota</taxon>
        <taxon>Metamonada</taxon>
        <taxon>Parabasalia</taxon>
        <taxon>Tritrichomonadida</taxon>
        <taxon>Tritrichomonadidae</taxon>
        <taxon>Tritrichomonas</taxon>
    </lineage>
</organism>
<sequence>MKKSKIGGKKSAKRKIQIRKFIESAIKLSYSDPFIEDDSEVEQCAQFFEPTKMSIRLRYVESNPEPFDDVDPDGILVKPNLEEADKFISSLKLQKNVSPTQNNKPVYKYVEKISKQELDAFRNQCEFLSRLKMEELKEDSDPEEYLI</sequence>
<dbReference type="Proteomes" id="UP001470230">
    <property type="component" value="Unassembled WGS sequence"/>
</dbReference>
<accession>A0ABR2K3D9</accession>
<evidence type="ECO:0000313" key="2">
    <source>
        <dbReference type="Proteomes" id="UP001470230"/>
    </source>
</evidence>
<keyword evidence="2" id="KW-1185">Reference proteome</keyword>
<dbReference type="EMBL" id="JAPFFF010000007">
    <property type="protein sequence ID" value="KAK8885276.1"/>
    <property type="molecule type" value="Genomic_DNA"/>
</dbReference>
<protein>
    <submittedName>
        <fullName evidence="1">Uncharacterized protein</fullName>
    </submittedName>
</protein>
<evidence type="ECO:0000313" key="1">
    <source>
        <dbReference type="EMBL" id="KAK8885276.1"/>
    </source>
</evidence>
<comment type="caution">
    <text evidence="1">The sequence shown here is derived from an EMBL/GenBank/DDBJ whole genome shotgun (WGS) entry which is preliminary data.</text>
</comment>
<reference evidence="1 2" key="1">
    <citation type="submission" date="2024-04" db="EMBL/GenBank/DDBJ databases">
        <title>Tritrichomonas musculus Genome.</title>
        <authorList>
            <person name="Alves-Ferreira E."/>
            <person name="Grigg M."/>
            <person name="Lorenzi H."/>
            <person name="Galac M."/>
        </authorList>
    </citation>
    <scope>NUCLEOTIDE SEQUENCE [LARGE SCALE GENOMIC DNA]</scope>
    <source>
        <strain evidence="1 2">EAF2021</strain>
    </source>
</reference>